<dbReference type="Pfam" id="PF02384">
    <property type="entry name" value="N6_Mtase"/>
    <property type="match status" value="1"/>
</dbReference>
<dbReference type="InterPro" id="IPR029063">
    <property type="entry name" value="SAM-dependent_MTases_sf"/>
</dbReference>
<evidence type="ECO:0000256" key="2">
    <source>
        <dbReference type="ARBA" id="ARBA00022747"/>
    </source>
</evidence>
<dbReference type="Proteomes" id="UP000214720">
    <property type="component" value="Unassembled WGS sequence"/>
</dbReference>
<dbReference type="AlphaFoldDB" id="A0A226WWY0"/>
<dbReference type="InterPro" id="IPR003356">
    <property type="entry name" value="DNA_methylase_A-5"/>
</dbReference>
<feature type="domain" description="DNA methylase adenine-specific" evidence="3">
    <location>
        <begin position="368"/>
        <end position="688"/>
    </location>
</feature>
<protein>
    <submittedName>
        <fullName evidence="4">Type I restriction-modification system, M subunit</fullName>
    </submittedName>
</protein>
<accession>A0A226WWY0</accession>
<keyword evidence="2" id="KW-0680">Restriction system</keyword>
<proteinExistence type="inferred from homology"/>
<dbReference type="GO" id="GO:0008170">
    <property type="term" value="F:N-methyltransferase activity"/>
    <property type="evidence" value="ECO:0007669"/>
    <property type="project" value="InterPro"/>
</dbReference>
<dbReference type="SUPFAM" id="SSF53335">
    <property type="entry name" value="S-adenosyl-L-methionine-dependent methyltransferases"/>
    <property type="match status" value="1"/>
</dbReference>
<dbReference type="OrthoDB" id="9784823at2"/>
<dbReference type="PANTHER" id="PTHR42998:SF1">
    <property type="entry name" value="TYPE I RESTRICTION ENZYME HINDI METHYLASE SUBUNIT"/>
    <property type="match status" value="1"/>
</dbReference>
<sequence>MVSHEYSSFADARADFDRAHEGKSQTPCIVPVDGKSAKPARIRNAAGEPIEEYFKWQFVNSMVFSGLYSKDYIGVEIRFPKGSAGSHPLKIDAAIFDSPEWVEHYSSFWKSRDARHIEWLSDHLLAIVEFKKNDKDVDKVFVGQIKPAMREKEPGESNVLGIYYDFSRLFIFQRRNGRYIRYDESKNQKGDASAIGDLSLHLPDPYVYLPSFDELKETVNRPAEYDRSARSLAQLSLVTSIASAQIQLAFSEVLRALDRGGLVNQRGYSILIQVFALKIFDEKRNAHFPQRNLDFYVSPDERSFAKLSEKPIQEFIKRIKALRDAAAVDYRKILKQEELNWKDANHVRAAVAICEAFQDYSFVKSAKSDLYQLVFYNFANSFKRDDAAQFLTPIPVIDFIVKLVNPRSADKVIDPCCGIGDFLSLAFVHSREKAPGWGLDDANIYGVDLDANMISLATLNMLLNGDGEAKLFERSDKGSILSKVALPAEGSGAAELVELDPGMHKGGKWDEWSDGTELVKFDVVLTNPPFGDDRAYRPKTEFDKRVIELYETWGMARERKAGPEDAEGQQKKTSAKPGDALDLGVVFLENAYRILKDDGRLGIVLSNSIASINKYAQIRHWLMSKMRIVALFDLPSNVFAETGVNTSIIIAYKPKKAALKKLNEAGYSVFVRDIKQVGYERRTSKRNVFFNPIYKIDEESFEIMVDRDGRPVLDEEFTQTVADFQGWALGQEEMVGKLFVSEGKKQGAAKGGK</sequence>
<evidence type="ECO:0000313" key="4">
    <source>
        <dbReference type="EMBL" id="OXC75684.1"/>
    </source>
</evidence>
<comment type="similarity">
    <text evidence="1">Belongs to the N(4)/N(6)-methyltransferase family.</text>
</comment>
<dbReference type="InterPro" id="IPR052916">
    <property type="entry name" value="Type-I_RE_MTase_Subunit"/>
</dbReference>
<dbReference type="GO" id="GO:0032259">
    <property type="term" value="P:methylation"/>
    <property type="evidence" value="ECO:0007669"/>
    <property type="project" value="InterPro"/>
</dbReference>
<dbReference type="GO" id="GO:0009307">
    <property type="term" value="P:DNA restriction-modification system"/>
    <property type="evidence" value="ECO:0007669"/>
    <property type="project" value="UniProtKB-KW"/>
</dbReference>
<dbReference type="Gene3D" id="3.40.50.150">
    <property type="entry name" value="Vaccinia Virus protein VP39"/>
    <property type="match status" value="1"/>
</dbReference>
<dbReference type="RefSeq" id="WP_089163028.1">
    <property type="nucleotide sequence ID" value="NZ_MTHB01000165.1"/>
</dbReference>
<reference evidence="5" key="1">
    <citation type="submission" date="2017-01" db="EMBL/GenBank/DDBJ databases">
        <title>Genome Analysis of Deinococcus marmoris KOPRI26562.</title>
        <authorList>
            <person name="Kim J.H."/>
            <person name="Oh H.-M."/>
        </authorList>
    </citation>
    <scope>NUCLEOTIDE SEQUENCE [LARGE SCALE GENOMIC DNA]</scope>
    <source>
        <strain evidence="5">PAMC 26633</strain>
    </source>
</reference>
<gene>
    <name evidence="4" type="ORF">BSU04_25985</name>
</gene>
<dbReference type="InterPro" id="IPR002052">
    <property type="entry name" value="DNA_methylase_N6_adenine_CS"/>
</dbReference>
<evidence type="ECO:0000256" key="1">
    <source>
        <dbReference type="ARBA" id="ARBA00006594"/>
    </source>
</evidence>
<evidence type="ECO:0000313" key="5">
    <source>
        <dbReference type="Proteomes" id="UP000214720"/>
    </source>
</evidence>
<dbReference type="PRINTS" id="PR00507">
    <property type="entry name" value="N12N6MTFRASE"/>
</dbReference>
<comment type="caution">
    <text evidence="4">The sequence shown here is derived from an EMBL/GenBank/DDBJ whole genome shotgun (WGS) entry which is preliminary data.</text>
</comment>
<dbReference type="GO" id="GO:0003677">
    <property type="term" value="F:DNA binding"/>
    <property type="evidence" value="ECO:0007669"/>
    <property type="project" value="InterPro"/>
</dbReference>
<dbReference type="PROSITE" id="PS00092">
    <property type="entry name" value="N6_MTASE"/>
    <property type="match status" value="1"/>
</dbReference>
<dbReference type="PANTHER" id="PTHR42998">
    <property type="entry name" value="TYPE I RESTRICTION ENZYME HINDVIIP M PROTEIN-RELATED"/>
    <property type="match status" value="1"/>
</dbReference>
<dbReference type="EMBL" id="MTHB01000165">
    <property type="protein sequence ID" value="OXC75684.1"/>
    <property type="molecule type" value="Genomic_DNA"/>
</dbReference>
<organism evidence="4 5">
    <name type="scientific">Caballeronia sordidicola</name>
    <name type="common">Burkholderia sordidicola</name>
    <dbReference type="NCBI Taxonomy" id="196367"/>
    <lineage>
        <taxon>Bacteria</taxon>
        <taxon>Pseudomonadati</taxon>
        <taxon>Pseudomonadota</taxon>
        <taxon>Betaproteobacteria</taxon>
        <taxon>Burkholderiales</taxon>
        <taxon>Burkholderiaceae</taxon>
        <taxon>Caballeronia</taxon>
    </lineage>
</organism>
<evidence type="ECO:0000259" key="3">
    <source>
        <dbReference type="Pfam" id="PF02384"/>
    </source>
</evidence>
<name>A0A226WWY0_CABSO</name>